<name>A0ACB9L2N0_9MYRT</name>
<keyword evidence="2" id="KW-1185">Reference proteome</keyword>
<accession>A0ACB9L2N0</accession>
<protein>
    <submittedName>
        <fullName evidence="1">Uncharacterized protein</fullName>
    </submittedName>
</protein>
<proteinExistence type="predicted"/>
<dbReference type="Proteomes" id="UP001057402">
    <property type="component" value="Chromosome 12"/>
</dbReference>
<dbReference type="EMBL" id="CM042891">
    <property type="protein sequence ID" value="KAI4303622.1"/>
    <property type="molecule type" value="Genomic_DNA"/>
</dbReference>
<organism evidence="1 2">
    <name type="scientific">Melastoma candidum</name>
    <dbReference type="NCBI Taxonomy" id="119954"/>
    <lineage>
        <taxon>Eukaryota</taxon>
        <taxon>Viridiplantae</taxon>
        <taxon>Streptophyta</taxon>
        <taxon>Embryophyta</taxon>
        <taxon>Tracheophyta</taxon>
        <taxon>Spermatophyta</taxon>
        <taxon>Magnoliopsida</taxon>
        <taxon>eudicotyledons</taxon>
        <taxon>Gunneridae</taxon>
        <taxon>Pentapetalae</taxon>
        <taxon>rosids</taxon>
        <taxon>malvids</taxon>
        <taxon>Myrtales</taxon>
        <taxon>Melastomataceae</taxon>
        <taxon>Melastomatoideae</taxon>
        <taxon>Melastomateae</taxon>
        <taxon>Melastoma</taxon>
    </lineage>
</organism>
<sequence>MGNRCEEEEDEYFDALDGGCSVSDRGSDSSEFCALRLRTEEGILELDSLGYDVWTKCPESVAVRRARFFRSTGLLADRNFDLREDSFLFSGDENEVGNDLILKDGWKSGLESLISVVPCSTSSYSVGVNNLDGDDVVEYARDELFHDRKPGQLLIAAVDESQPANIEELRRISGTFLFDGPLSNRDKGAPLDNEQKLKKNWWKKFGASTCLSSGYHDFLMECNDLELIAGKKMRKVHTHSSGKKFKELTSLYVGQEFLAHEGAIWTLNFSTDGQYLASAGEDAIVRVWKVMEEDRSDKIDISDLDSCVYFAFSESSHFASLDVDKDSPKAKKRSPGSSCAILPLKLFQIAEKPYHEFHGHKREVLDLSWSSKEYLLSSSVDKTVRLWKLGNEQCLRVFSHNDYVTSVSFNPVDENYFISGSIDGKVRIWEMFGGKVIDYTDIREIVSAVCFRPGGKGAIVGTMTGNCLFYRIEDGHLELEVQVNLHGKKKSLGKRIMGFQFPPDDPGKVVVSSADSIIRVLSGHEIICKFKGFRSSGSHSSASFTPDGNHIISSTEDSSICLWNYANMGKSSSHGKKIRSSESFRSSNVSVALPWCGLRTTPAESPTQEPGIHGTYNDGQRNLQNLDEYLRRPPHSPADCFTMSHNFFLEFLPKGSATWPEERLSGTRPAVAPPTMSRSEYRLLKGACHTMSNSPHAWGLVTVAATLDGRIRAYHNFGLPSRTPTSRSLGKYICGRAAQQSAI</sequence>
<comment type="caution">
    <text evidence="1">The sequence shown here is derived from an EMBL/GenBank/DDBJ whole genome shotgun (WGS) entry which is preliminary data.</text>
</comment>
<evidence type="ECO:0000313" key="1">
    <source>
        <dbReference type="EMBL" id="KAI4303622.1"/>
    </source>
</evidence>
<evidence type="ECO:0000313" key="2">
    <source>
        <dbReference type="Proteomes" id="UP001057402"/>
    </source>
</evidence>
<reference evidence="2" key="1">
    <citation type="journal article" date="2023" name="Front. Plant Sci.">
        <title>Chromosomal-level genome assembly of Melastoma candidum provides insights into trichome evolution.</title>
        <authorList>
            <person name="Zhong Y."/>
            <person name="Wu W."/>
            <person name="Sun C."/>
            <person name="Zou P."/>
            <person name="Liu Y."/>
            <person name="Dai S."/>
            <person name="Zhou R."/>
        </authorList>
    </citation>
    <scope>NUCLEOTIDE SEQUENCE [LARGE SCALE GENOMIC DNA]</scope>
</reference>
<gene>
    <name evidence="1" type="ORF">MLD38_039230</name>
</gene>